<proteinExistence type="predicted"/>
<gene>
    <name evidence="1" type="ORF">O6H91_08G093900</name>
</gene>
<organism evidence="1 2">
    <name type="scientific">Diphasiastrum complanatum</name>
    <name type="common">Issler's clubmoss</name>
    <name type="synonym">Lycopodium complanatum</name>
    <dbReference type="NCBI Taxonomy" id="34168"/>
    <lineage>
        <taxon>Eukaryota</taxon>
        <taxon>Viridiplantae</taxon>
        <taxon>Streptophyta</taxon>
        <taxon>Embryophyta</taxon>
        <taxon>Tracheophyta</taxon>
        <taxon>Lycopodiopsida</taxon>
        <taxon>Lycopodiales</taxon>
        <taxon>Lycopodiaceae</taxon>
        <taxon>Lycopodioideae</taxon>
        <taxon>Diphasiastrum</taxon>
    </lineage>
</organism>
<comment type="caution">
    <text evidence="1">The sequence shown here is derived from an EMBL/GenBank/DDBJ whole genome shotgun (WGS) entry which is preliminary data.</text>
</comment>
<keyword evidence="2" id="KW-1185">Reference proteome</keyword>
<dbReference type="EMBL" id="CM055099">
    <property type="protein sequence ID" value="KAJ7547597.1"/>
    <property type="molecule type" value="Genomic_DNA"/>
</dbReference>
<name>A0ACC2D032_DIPCM</name>
<accession>A0ACC2D032</accession>
<dbReference type="Proteomes" id="UP001162992">
    <property type="component" value="Chromosome 8"/>
</dbReference>
<evidence type="ECO:0000313" key="1">
    <source>
        <dbReference type="EMBL" id="KAJ7547597.1"/>
    </source>
</evidence>
<protein>
    <submittedName>
        <fullName evidence="1">Uncharacterized protein</fullName>
    </submittedName>
</protein>
<reference evidence="2" key="1">
    <citation type="journal article" date="2024" name="Proc. Natl. Acad. Sci. U.S.A.">
        <title>Extraordinary preservation of gene collinearity over three hundred million years revealed in homosporous lycophytes.</title>
        <authorList>
            <person name="Li C."/>
            <person name="Wickell D."/>
            <person name="Kuo L.Y."/>
            <person name="Chen X."/>
            <person name="Nie B."/>
            <person name="Liao X."/>
            <person name="Peng D."/>
            <person name="Ji J."/>
            <person name="Jenkins J."/>
            <person name="Williams M."/>
            <person name="Shu S."/>
            <person name="Plott C."/>
            <person name="Barry K."/>
            <person name="Rajasekar S."/>
            <person name="Grimwood J."/>
            <person name="Han X."/>
            <person name="Sun S."/>
            <person name="Hou Z."/>
            <person name="He W."/>
            <person name="Dai G."/>
            <person name="Sun C."/>
            <person name="Schmutz J."/>
            <person name="Leebens-Mack J.H."/>
            <person name="Li F.W."/>
            <person name="Wang L."/>
        </authorList>
    </citation>
    <scope>NUCLEOTIDE SEQUENCE [LARGE SCALE GENOMIC DNA]</scope>
    <source>
        <strain evidence="2">cv. PW_Plant_1</strain>
    </source>
</reference>
<sequence length="530" mass="59696">MTKSLYQHDKACVEFVKYIGESLQANILEKVRKSRFFGLMVDETTKYIADKKSLIIYVSYIERFNPITSYLCLISLENENAEAIFGVIMEVVRESNLDIEKFIGFGSDGAGVMIGSVTGVVTRLKKSCPFLSSIHCIAHRCNLACSGPASKLAYSNHIDALVNATVAFFSNSCKRQFLLHTLQEELANDVLKLSRINTMRWLSRHGSIKFICDVLQAVIHCIKAEFDKLSNKQTCSQKDVIFLDEDDQDVGEGEPEAALASISKSKKAIQAAAAKKLLTRLCDFKTIYNLQFLADFGKMSILSLIFQRDYVEVGAISRIVSSEIAMIQLESIEDPPTNLNAGMYDGKRYPILPDYGPENGYLQKLQSCIRGNMYYDIEISRSVVGDDLEEAIDFQKSFSCAIVKSLSKQFQDRDHLSCFKALSPSNIPKCMREMKDYGYKEINHLVDFYWVSRVDATGALIPPLIAIEEVRKEYKAYKIQAITEWSGRSFRDTSAIIGCNEQLTEKYKGLIVLHCACAMCEFGCLRKGFQ</sequence>
<evidence type="ECO:0000313" key="2">
    <source>
        <dbReference type="Proteomes" id="UP001162992"/>
    </source>
</evidence>